<reference evidence="1" key="2">
    <citation type="journal article" date="2014" name="ISME J.">
        <title>Microbial stratification in low pH oxic and suboxic macroscopic growths along an acid mine drainage.</title>
        <authorList>
            <person name="Mendez-Garcia C."/>
            <person name="Mesa V."/>
            <person name="Sprenger R.R."/>
            <person name="Richter M."/>
            <person name="Diez M.S."/>
            <person name="Solano J."/>
            <person name="Bargiela R."/>
            <person name="Golyshina O.V."/>
            <person name="Manteca A."/>
            <person name="Ramos J.L."/>
            <person name="Gallego J.R."/>
            <person name="Llorente I."/>
            <person name="Martins Dos Santos V.A."/>
            <person name="Jensen O.N."/>
            <person name="Pelaez A.I."/>
            <person name="Sanchez J."/>
            <person name="Ferrer M."/>
        </authorList>
    </citation>
    <scope>NUCLEOTIDE SEQUENCE</scope>
</reference>
<reference evidence="1" key="1">
    <citation type="submission" date="2013-08" db="EMBL/GenBank/DDBJ databases">
        <authorList>
            <person name="Mendez C."/>
            <person name="Richter M."/>
            <person name="Ferrer M."/>
            <person name="Sanchez J."/>
        </authorList>
    </citation>
    <scope>NUCLEOTIDE SEQUENCE</scope>
</reference>
<accession>T1BAI2</accession>
<gene>
    <name evidence="1" type="ORF">B1B_06345</name>
</gene>
<dbReference type="AlphaFoldDB" id="T1BAI2"/>
<evidence type="ECO:0000313" key="1">
    <source>
        <dbReference type="EMBL" id="EQD65463.1"/>
    </source>
</evidence>
<dbReference type="InterPro" id="IPR053737">
    <property type="entry name" value="Type_II_TA_Toxin"/>
</dbReference>
<proteinExistence type="predicted"/>
<organism evidence="1">
    <name type="scientific">mine drainage metagenome</name>
    <dbReference type="NCBI Taxonomy" id="410659"/>
    <lineage>
        <taxon>unclassified sequences</taxon>
        <taxon>metagenomes</taxon>
        <taxon>ecological metagenomes</taxon>
    </lineage>
</organism>
<dbReference type="Gene3D" id="1.20.120.1870">
    <property type="entry name" value="Fic/DOC protein, Fido domain"/>
    <property type="match status" value="1"/>
</dbReference>
<protein>
    <submittedName>
        <fullName evidence="1">Uncharacterized protein</fullName>
    </submittedName>
</protein>
<name>T1BAI2_9ZZZZ</name>
<sequence length="293" mass="33020">MSDEVNRIRGVEKPESWAKAYHLLPANRVEFDRPYHARSNVEYVFSALKRKFGENVRPKGPVIQVNGIRCKLIACNLPVLVHERYETGIETSFIPSAQRPAQELRGERTLTRGTVMAQAPAVRSGARQGVGYLPRFEGPGRPTQLGRMIELAKMAWSPVLEMLGKEVRFEEFDKKSYELRAPPMALPEPTNGLQVQHWLGPDDVLRIHDEMIRTFQGDFGIKDPGMIDGTLSRMRDSEVMGHDPIPTIFDKAAFLITPSSVTIPSLMARRGLGSRQRSSFWESTATTCGREMQ</sequence>
<dbReference type="EMBL" id="AUZY01004030">
    <property type="protein sequence ID" value="EQD65463.1"/>
    <property type="molecule type" value="Genomic_DNA"/>
</dbReference>
<comment type="caution">
    <text evidence="1">The sequence shown here is derived from an EMBL/GenBank/DDBJ whole genome shotgun (WGS) entry which is preliminary data.</text>
</comment>